<evidence type="ECO:0000313" key="12">
    <source>
        <dbReference type="Proteomes" id="UP001295684"/>
    </source>
</evidence>
<sequence length="290" mass="32570">MDSSSGLRVILIPNNSDNYCYYCYSENTRDGFFVDVCDADKAIQFAKDFGVTPKYVLTTHKHWDHSAGNEAMAKEFSGTDPIHIVGGSKDKVKACTWPVDDGDEITIGDIKIKCMHTPCHTKGHTCYYVTTESDITEDSVDRNKNDATGYAEVAGFSKCVFTGDTLFVGTVGKFFEGDAEQMHQNLERLHDLPSETQVFPGHEYTIDSLKFCQKMDTRNDALENLMEECETLQSEKYPTVPRSIQVVREVTIFCRYKDSKVQQLADTDSEVETLRAIREAKDKGTTLGVI</sequence>
<evidence type="ECO:0000256" key="3">
    <source>
        <dbReference type="ARBA" id="ARBA00004963"/>
    </source>
</evidence>
<keyword evidence="7" id="KW-0378">Hydrolase</keyword>
<organism evidence="11 12">
    <name type="scientific">Euplotes crassus</name>
    <dbReference type="NCBI Taxonomy" id="5936"/>
    <lineage>
        <taxon>Eukaryota</taxon>
        <taxon>Sar</taxon>
        <taxon>Alveolata</taxon>
        <taxon>Ciliophora</taxon>
        <taxon>Intramacronucleata</taxon>
        <taxon>Spirotrichea</taxon>
        <taxon>Hypotrichia</taxon>
        <taxon>Euplotida</taxon>
        <taxon>Euplotidae</taxon>
        <taxon>Moneuplotes</taxon>
    </lineage>
</organism>
<dbReference type="CDD" id="cd07723">
    <property type="entry name" value="hydroxyacylglutathione_hydrolase_MBL-fold"/>
    <property type="match status" value="1"/>
</dbReference>
<dbReference type="GO" id="GO:0004416">
    <property type="term" value="F:hydroxyacylglutathione hydrolase activity"/>
    <property type="evidence" value="ECO:0007669"/>
    <property type="project" value="UniProtKB-EC"/>
</dbReference>
<evidence type="ECO:0000259" key="10">
    <source>
        <dbReference type="SMART" id="SM00849"/>
    </source>
</evidence>
<evidence type="ECO:0000313" key="11">
    <source>
        <dbReference type="EMBL" id="CAI2376448.1"/>
    </source>
</evidence>
<keyword evidence="8" id="KW-0862">Zinc</keyword>
<evidence type="ECO:0000256" key="6">
    <source>
        <dbReference type="ARBA" id="ARBA00022723"/>
    </source>
</evidence>
<keyword evidence="6" id="KW-0479">Metal-binding</keyword>
<proteinExistence type="inferred from homology"/>
<dbReference type="EC" id="3.1.2.6" evidence="5"/>
<dbReference type="InterPro" id="IPR036866">
    <property type="entry name" value="RibonucZ/Hydroxyglut_hydro"/>
</dbReference>
<evidence type="ECO:0000256" key="1">
    <source>
        <dbReference type="ARBA" id="ARBA00001623"/>
    </source>
</evidence>
<dbReference type="GO" id="GO:0046872">
    <property type="term" value="F:metal ion binding"/>
    <property type="evidence" value="ECO:0007669"/>
    <property type="project" value="UniProtKB-KW"/>
</dbReference>
<evidence type="ECO:0000256" key="5">
    <source>
        <dbReference type="ARBA" id="ARBA00011917"/>
    </source>
</evidence>
<comment type="cofactor">
    <cofactor evidence="2">
        <name>Zn(2+)</name>
        <dbReference type="ChEBI" id="CHEBI:29105"/>
    </cofactor>
</comment>
<dbReference type="PANTHER" id="PTHR11935">
    <property type="entry name" value="BETA LACTAMASE DOMAIN"/>
    <property type="match status" value="1"/>
</dbReference>
<dbReference type="InterPro" id="IPR035680">
    <property type="entry name" value="Clx_II_MBL"/>
</dbReference>
<comment type="similarity">
    <text evidence="4">Belongs to the metallo-beta-lactamase superfamily. Glyoxalase II family.</text>
</comment>
<evidence type="ECO:0000256" key="8">
    <source>
        <dbReference type="ARBA" id="ARBA00022833"/>
    </source>
</evidence>
<accession>A0AAD2D1L8</accession>
<dbReference type="SUPFAM" id="SSF56281">
    <property type="entry name" value="Metallo-hydrolase/oxidoreductase"/>
    <property type="match status" value="1"/>
</dbReference>
<reference evidence="11" key="1">
    <citation type="submission" date="2023-07" db="EMBL/GenBank/DDBJ databases">
        <authorList>
            <consortium name="AG Swart"/>
            <person name="Singh M."/>
            <person name="Singh A."/>
            <person name="Seah K."/>
            <person name="Emmerich C."/>
        </authorList>
    </citation>
    <scope>NUCLEOTIDE SEQUENCE</scope>
    <source>
        <strain evidence="11">DP1</strain>
    </source>
</reference>
<keyword evidence="12" id="KW-1185">Reference proteome</keyword>
<name>A0AAD2D1L8_EUPCR</name>
<dbReference type="SMART" id="SM00849">
    <property type="entry name" value="Lactamase_B"/>
    <property type="match status" value="1"/>
</dbReference>
<dbReference type="InterPro" id="IPR001279">
    <property type="entry name" value="Metallo-B-lactamas"/>
</dbReference>
<dbReference type="Gene3D" id="3.60.15.10">
    <property type="entry name" value="Ribonuclease Z/Hydroxyacylglutathione hydrolase-like"/>
    <property type="match status" value="1"/>
</dbReference>
<comment type="catalytic activity">
    <reaction evidence="1">
        <text>an S-(2-hydroxyacyl)glutathione + H2O = a 2-hydroxy carboxylate + glutathione + H(+)</text>
        <dbReference type="Rhea" id="RHEA:21864"/>
        <dbReference type="ChEBI" id="CHEBI:15377"/>
        <dbReference type="ChEBI" id="CHEBI:15378"/>
        <dbReference type="ChEBI" id="CHEBI:57925"/>
        <dbReference type="ChEBI" id="CHEBI:58896"/>
        <dbReference type="ChEBI" id="CHEBI:71261"/>
        <dbReference type="EC" id="3.1.2.6"/>
    </reaction>
</comment>
<dbReference type="Proteomes" id="UP001295684">
    <property type="component" value="Unassembled WGS sequence"/>
</dbReference>
<dbReference type="AlphaFoldDB" id="A0AAD2D1L8"/>
<evidence type="ECO:0000256" key="4">
    <source>
        <dbReference type="ARBA" id="ARBA00006759"/>
    </source>
</evidence>
<feature type="domain" description="Metallo-beta-lactamase" evidence="10">
    <location>
        <begin position="17"/>
        <end position="202"/>
    </location>
</feature>
<dbReference type="EMBL" id="CAMPGE010018008">
    <property type="protein sequence ID" value="CAI2376448.1"/>
    <property type="molecule type" value="Genomic_DNA"/>
</dbReference>
<dbReference type="Pfam" id="PF16123">
    <property type="entry name" value="HAGH_C"/>
    <property type="match status" value="1"/>
</dbReference>
<comment type="pathway">
    <text evidence="3">Secondary metabolite metabolism; methylglyoxal degradation; (R)-lactate from methylglyoxal: step 2/2.</text>
</comment>
<dbReference type="InterPro" id="IPR032282">
    <property type="entry name" value="HAGH_C"/>
</dbReference>
<evidence type="ECO:0000256" key="2">
    <source>
        <dbReference type="ARBA" id="ARBA00001947"/>
    </source>
</evidence>
<evidence type="ECO:0000256" key="7">
    <source>
        <dbReference type="ARBA" id="ARBA00022801"/>
    </source>
</evidence>
<protein>
    <recommendedName>
        <fullName evidence="5">hydroxyacylglutathione hydrolase</fullName>
        <ecNumber evidence="5">3.1.2.6</ecNumber>
    </recommendedName>
    <alternativeName>
        <fullName evidence="9">Glyoxalase II</fullName>
    </alternativeName>
</protein>
<dbReference type="PANTHER" id="PTHR11935:SF94">
    <property type="entry name" value="TENZING NORGAY, ISOFORM C"/>
    <property type="match status" value="1"/>
</dbReference>
<gene>
    <name evidence="11" type="ORF">ECRASSUSDP1_LOCUS17818</name>
</gene>
<comment type="caution">
    <text evidence="11">The sequence shown here is derived from an EMBL/GenBank/DDBJ whole genome shotgun (WGS) entry which is preliminary data.</text>
</comment>
<evidence type="ECO:0000256" key="9">
    <source>
        <dbReference type="ARBA" id="ARBA00031044"/>
    </source>
</evidence>